<evidence type="ECO:0000259" key="1">
    <source>
        <dbReference type="Pfam" id="PF13387"/>
    </source>
</evidence>
<evidence type="ECO:0000313" key="3">
    <source>
        <dbReference type="EMBL" id="VAY86319.1"/>
    </source>
</evidence>
<organism evidence="3">
    <name type="scientific">hydrothermal vent metagenome</name>
    <dbReference type="NCBI Taxonomy" id="652676"/>
    <lineage>
        <taxon>unclassified sequences</taxon>
        <taxon>metagenomes</taxon>
        <taxon>ecological metagenomes</taxon>
    </lineage>
</organism>
<dbReference type="AlphaFoldDB" id="A0A3B1E592"/>
<name>A0A3B1E592_9ZZZZ</name>
<dbReference type="Pfam" id="PF13387">
    <property type="entry name" value="Lnb_N"/>
    <property type="match status" value="1"/>
</dbReference>
<feature type="domain" description="Lnb N-terminal periplasmic" evidence="1">
    <location>
        <begin position="3"/>
        <end position="94"/>
    </location>
</feature>
<proteinExistence type="predicted"/>
<reference evidence="3" key="1">
    <citation type="submission" date="2018-10" db="EMBL/GenBank/DDBJ databases">
        <authorList>
            <person name="Aoki K."/>
        </authorList>
    </citation>
    <scope>NUCLEOTIDE SEQUENCE</scope>
</reference>
<dbReference type="InterPro" id="IPR025178">
    <property type="entry name" value="Lnb_N"/>
</dbReference>
<protein>
    <submittedName>
        <fullName evidence="3">Putative outermembrane protein</fullName>
    </submittedName>
</protein>
<dbReference type="EMBL" id="UOYO01000004">
    <property type="protein sequence ID" value="VAY86319.1"/>
    <property type="molecule type" value="Genomic_DNA"/>
</dbReference>
<dbReference type="InterPro" id="IPR057162">
    <property type="entry name" value="DUF7840"/>
</dbReference>
<sequence length="392" mass="47193">MDGSYNGYFLREPFFKKIYEYNTLEQRYMYIYTLDFDQKQILQLLYHLFELRKATFKYYFLDGNCASQATDLLNIVNNKNRKNSIYYLPINSVQNNKKNIIQKTRFIPLINKLTLLLDKMTSKEKKLFNQIIKQHLQVTKNMPDIVKEAMVYYSTFYFRKFHRVYKNYNSVMRQNYKKQIIKDESLEPLKKTKPSNIGLGLYSQNNINYLYFHYRPLFIDMFDIQLNSLQESEVDIFTFDTIFNKENSKLLKFNFLNIKSFPTQLSFYKPMSWAIYSGLNRNNKDNLIKSNNEIGFGKTLSVLNYSTINMLLYLGNDNSDIYIMPYLNINTYLSNNAKIGISTYYKKYDGDNYNNNRIFLSYRYENFLYSLEYSEDNSAYDEKYVFNIKYNF</sequence>
<accession>A0A3B1E592</accession>
<feature type="domain" description="DUF7840" evidence="2">
    <location>
        <begin position="193"/>
        <end position="364"/>
    </location>
</feature>
<evidence type="ECO:0000259" key="2">
    <source>
        <dbReference type="Pfam" id="PF25222"/>
    </source>
</evidence>
<dbReference type="Pfam" id="PF25222">
    <property type="entry name" value="DUF7840"/>
    <property type="match status" value="1"/>
</dbReference>
<gene>
    <name evidence="3" type="ORF">MNB_ARC-1_601</name>
</gene>